<evidence type="ECO:0000313" key="5">
    <source>
        <dbReference type="Proteomes" id="UP000194236"/>
    </source>
</evidence>
<comment type="caution">
    <text evidence="4">The sequence shown here is derived from an EMBL/GenBank/DDBJ whole genome shotgun (WGS) entry which is preliminary data.</text>
</comment>
<dbReference type="OrthoDB" id="6516135at2759"/>
<evidence type="ECO:0000259" key="3">
    <source>
        <dbReference type="PROSITE" id="PS50011"/>
    </source>
</evidence>
<feature type="binding site" evidence="1">
    <location>
        <position position="67"/>
    </location>
    <ligand>
        <name>ATP</name>
        <dbReference type="ChEBI" id="CHEBI:30616"/>
    </ligand>
</feature>
<dbReference type="InterPro" id="IPR011009">
    <property type="entry name" value="Kinase-like_dom_sf"/>
</dbReference>
<dbReference type="InterPro" id="IPR017441">
    <property type="entry name" value="Protein_kinase_ATP_BS"/>
</dbReference>
<keyword evidence="5" id="KW-1185">Reference proteome</keyword>
<dbReference type="GO" id="GO:0004672">
    <property type="term" value="F:protein kinase activity"/>
    <property type="evidence" value="ECO:0007669"/>
    <property type="project" value="InterPro"/>
</dbReference>
<evidence type="ECO:0000313" key="4">
    <source>
        <dbReference type="EMBL" id="OTF72207.1"/>
    </source>
</evidence>
<dbReference type="InterPro" id="IPR000719">
    <property type="entry name" value="Prot_kinase_dom"/>
</dbReference>
<feature type="non-terminal residue" evidence="4">
    <location>
        <position position="146"/>
    </location>
</feature>
<organism evidence="4 5">
    <name type="scientific">Euroglyphus maynei</name>
    <name type="common">Mayne's house dust mite</name>
    <dbReference type="NCBI Taxonomy" id="6958"/>
    <lineage>
        <taxon>Eukaryota</taxon>
        <taxon>Metazoa</taxon>
        <taxon>Ecdysozoa</taxon>
        <taxon>Arthropoda</taxon>
        <taxon>Chelicerata</taxon>
        <taxon>Arachnida</taxon>
        <taxon>Acari</taxon>
        <taxon>Acariformes</taxon>
        <taxon>Sarcoptiformes</taxon>
        <taxon>Astigmata</taxon>
        <taxon>Psoroptidia</taxon>
        <taxon>Analgoidea</taxon>
        <taxon>Pyroglyphidae</taxon>
        <taxon>Pyroglyphinae</taxon>
        <taxon>Euroglyphus</taxon>
    </lineage>
</organism>
<feature type="compositionally biased region" description="Low complexity" evidence="2">
    <location>
        <begin position="87"/>
        <end position="102"/>
    </location>
</feature>
<dbReference type="PANTHER" id="PTHR24347">
    <property type="entry name" value="SERINE/THREONINE-PROTEIN KINASE"/>
    <property type="match status" value="1"/>
</dbReference>
<dbReference type="Proteomes" id="UP000194236">
    <property type="component" value="Unassembled WGS sequence"/>
</dbReference>
<dbReference type="Gene3D" id="3.30.200.20">
    <property type="entry name" value="Phosphorylase Kinase, domain 1"/>
    <property type="match status" value="1"/>
</dbReference>
<dbReference type="AlphaFoldDB" id="A0A1Y3AW45"/>
<feature type="region of interest" description="Disordered" evidence="2">
    <location>
        <begin position="75"/>
        <end position="108"/>
    </location>
</feature>
<dbReference type="SUPFAM" id="SSF56112">
    <property type="entry name" value="Protein kinase-like (PK-like)"/>
    <property type="match status" value="1"/>
</dbReference>
<dbReference type="PROSITE" id="PS50011">
    <property type="entry name" value="PROTEIN_KINASE_DOM"/>
    <property type="match status" value="1"/>
</dbReference>
<evidence type="ECO:0000256" key="1">
    <source>
        <dbReference type="PROSITE-ProRule" id="PRU10141"/>
    </source>
</evidence>
<dbReference type="PROSITE" id="PS00107">
    <property type="entry name" value="PROTEIN_KINASE_ATP"/>
    <property type="match status" value="1"/>
</dbReference>
<keyword evidence="1" id="KW-0547">Nucleotide-binding</keyword>
<keyword evidence="1" id="KW-0067">ATP-binding</keyword>
<name>A0A1Y3AW45_EURMA</name>
<protein>
    <recommendedName>
        <fullName evidence="3">Protein kinase domain-containing protein</fullName>
    </recommendedName>
</protein>
<evidence type="ECO:0000256" key="2">
    <source>
        <dbReference type="SAM" id="MobiDB-lite"/>
    </source>
</evidence>
<accession>A0A1Y3AW45</accession>
<dbReference type="EMBL" id="MUJZ01057343">
    <property type="protein sequence ID" value="OTF72207.1"/>
    <property type="molecule type" value="Genomic_DNA"/>
</dbReference>
<gene>
    <name evidence="4" type="ORF">BLA29_012201</name>
</gene>
<sequence>MYQQQPQSQQQQQRRAPVLTTIPASTKFQPKKEVDDIYFVDKSIGDGKFGVVYTCIHRKTRQSFALKVVDKYTMQQVFPPTPPPPSTTTSSTSGHNNHNNNNMDKSNDPANAEVAILSRIKHPNIVRLYDHFDYVDQCYLVLELLQ</sequence>
<dbReference type="GO" id="GO:0005524">
    <property type="term" value="F:ATP binding"/>
    <property type="evidence" value="ECO:0007669"/>
    <property type="project" value="UniProtKB-UniRule"/>
</dbReference>
<proteinExistence type="predicted"/>
<reference evidence="4 5" key="1">
    <citation type="submission" date="2017-03" db="EMBL/GenBank/DDBJ databases">
        <title>Genome Survey of Euroglyphus maynei.</title>
        <authorList>
            <person name="Arlian L.G."/>
            <person name="Morgan M.S."/>
            <person name="Rider S.D."/>
        </authorList>
    </citation>
    <scope>NUCLEOTIDE SEQUENCE [LARGE SCALE GENOMIC DNA]</scope>
    <source>
        <strain evidence="4">Arlian Lab</strain>
        <tissue evidence="4">Whole body</tissue>
    </source>
</reference>
<feature type="domain" description="Protein kinase" evidence="3">
    <location>
        <begin position="38"/>
        <end position="146"/>
    </location>
</feature>